<dbReference type="OrthoDB" id="2831072at2759"/>
<dbReference type="AlphaFoldDB" id="G4TI99"/>
<feature type="domain" description="Thioesterase" evidence="3">
    <location>
        <begin position="80"/>
        <end position="152"/>
    </location>
</feature>
<proteinExistence type="inferred from homology"/>
<dbReference type="SUPFAM" id="SSF54637">
    <property type="entry name" value="Thioesterase/thiol ester dehydrase-isomerase"/>
    <property type="match status" value="1"/>
</dbReference>
<evidence type="ECO:0000313" key="5">
    <source>
        <dbReference type="Proteomes" id="UP000007148"/>
    </source>
</evidence>
<reference evidence="4 5" key="1">
    <citation type="journal article" date="2011" name="PLoS Pathog.">
        <title>Endophytic Life Strategies Decoded by Genome and Transcriptome Analyses of the Mutualistic Root Symbiont Piriformospora indica.</title>
        <authorList>
            <person name="Zuccaro A."/>
            <person name="Lahrmann U."/>
            <person name="Guldener U."/>
            <person name="Langen G."/>
            <person name="Pfiffi S."/>
            <person name="Biedenkopf D."/>
            <person name="Wong P."/>
            <person name="Samans B."/>
            <person name="Grimm C."/>
            <person name="Basiewicz M."/>
            <person name="Murat C."/>
            <person name="Martin F."/>
            <person name="Kogel K.H."/>
        </authorList>
    </citation>
    <scope>NUCLEOTIDE SEQUENCE [LARGE SCALE GENOMIC DNA]</scope>
    <source>
        <strain evidence="4 5">DSM 11827</strain>
    </source>
</reference>
<organism evidence="4 5">
    <name type="scientific">Serendipita indica (strain DSM 11827)</name>
    <name type="common">Root endophyte fungus</name>
    <name type="synonym">Piriformospora indica</name>
    <dbReference type="NCBI Taxonomy" id="1109443"/>
    <lineage>
        <taxon>Eukaryota</taxon>
        <taxon>Fungi</taxon>
        <taxon>Dikarya</taxon>
        <taxon>Basidiomycota</taxon>
        <taxon>Agaricomycotina</taxon>
        <taxon>Agaricomycetes</taxon>
        <taxon>Sebacinales</taxon>
        <taxon>Serendipitaceae</taxon>
        <taxon>Serendipita</taxon>
    </lineage>
</organism>
<dbReference type="InterPro" id="IPR039298">
    <property type="entry name" value="ACOT13"/>
</dbReference>
<dbReference type="PANTHER" id="PTHR21660">
    <property type="entry name" value="THIOESTERASE SUPERFAMILY MEMBER-RELATED"/>
    <property type="match status" value="1"/>
</dbReference>
<gene>
    <name evidence="4" type="ORF">PIIN_04977</name>
</gene>
<accession>G4TI99</accession>
<comment type="similarity">
    <text evidence="1">Belongs to the thioesterase PaaI family.</text>
</comment>
<sequence>MSVENLQEKARSIVGSATQEEKEIIFIWMQVLQEKFAGDILRQVVPKRFDVERSKNGSKKDSGTLVCEITVTEEMSNGYHNMHGGCSAYLVDLCTSLLLSAFMRSHVSLNLNVDYHLPVPVGTTIEIVSTTRALGKRVLSTRCEFIHKEKRTLLVSGSHLKMPPSETPAKL</sequence>
<keyword evidence="5" id="KW-1185">Reference proteome</keyword>
<dbReference type="HOGENOM" id="CLU_085799_2_0_1"/>
<dbReference type="Proteomes" id="UP000007148">
    <property type="component" value="Unassembled WGS sequence"/>
</dbReference>
<name>G4TI99_SERID</name>
<keyword evidence="2" id="KW-0378">Hydrolase</keyword>
<dbReference type="eggNOG" id="KOG3328">
    <property type="taxonomic scope" value="Eukaryota"/>
</dbReference>
<dbReference type="InterPro" id="IPR006683">
    <property type="entry name" value="Thioestr_dom"/>
</dbReference>
<dbReference type="PANTHER" id="PTHR21660:SF1">
    <property type="entry name" value="ACYL-COENZYME A THIOESTERASE 13"/>
    <property type="match status" value="1"/>
</dbReference>
<evidence type="ECO:0000256" key="2">
    <source>
        <dbReference type="ARBA" id="ARBA00022801"/>
    </source>
</evidence>
<dbReference type="EMBL" id="CAFZ01000104">
    <property type="protein sequence ID" value="CCA71042.1"/>
    <property type="molecule type" value="Genomic_DNA"/>
</dbReference>
<dbReference type="InterPro" id="IPR029069">
    <property type="entry name" value="HotDog_dom_sf"/>
</dbReference>
<evidence type="ECO:0000259" key="3">
    <source>
        <dbReference type="Pfam" id="PF03061"/>
    </source>
</evidence>
<evidence type="ECO:0000256" key="1">
    <source>
        <dbReference type="ARBA" id="ARBA00008324"/>
    </source>
</evidence>
<dbReference type="InParanoid" id="G4TI99"/>
<protein>
    <recommendedName>
        <fullName evidence="3">Thioesterase domain-containing protein</fullName>
    </recommendedName>
</protein>
<dbReference type="GO" id="GO:0047617">
    <property type="term" value="F:fatty acyl-CoA hydrolase activity"/>
    <property type="evidence" value="ECO:0007669"/>
    <property type="project" value="InterPro"/>
</dbReference>
<dbReference type="CDD" id="cd03443">
    <property type="entry name" value="PaaI_thioesterase"/>
    <property type="match status" value="1"/>
</dbReference>
<evidence type="ECO:0000313" key="4">
    <source>
        <dbReference type="EMBL" id="CCA71042.1"/>
    </source>
</evidence>
<dbReference type="Pfam" id="PF03061">
    <property type="entry name" value="4HBT"/>
    <property type="match status" value="1"/>
</dbReference>
<comment type="caution">
    <text evidence="4">The sequence shown here is derived from an EMBL/GenBank/DDBJ whole genome shotgun (WGS) entry which is preliminary data.</text>
</comment>
<dbReference type="OMA" id="SGVHSKM"/>
<dbReference type="Gene3D" id="3.10.129.10">
    <property type="entry name" value="Hotdog Thioesterase"/>
    <property type="match status" value="1"/>
</dbReference>